<feature type="region of interest" description="Disordered" evidence="1">
    <location>
        <begin position="1"/>
        <end position="20"/>
    </location>
</feature>
<evidence type="ECO:0000313" key="3">
    <source>
        <dbReference type="Proteomes" id="UP001172684"/>
    </source>
</evidence>
<gene>
    <name evidence="2" type="ORF">H2201_004376</name>
</gene>
<protein>
    <submittedName>
        <fullName evidence="2">Uncharacterized protein</fullName>
    </submittedName>
</protein>
<feature type="compositionally biased region" description="Basic and acidic residues" evidence="1">
    <location>
        <begin position="39"/>
        <end position="69"/>
    </location>
</feature>
<reference evidence="2" key="1">
    <citation type="submission" date="2022-10" db="EMBL/GenBank/DDBJ databases">
        <title>Culturing micro-colonial fungi from biological soil crusts in the Mojave desert and describing Neophaeococcomyces mojavensis, and introducing the new genera and species Taxawa tesnikishii.</title>
        <authorList>
            <person name="Kurbessoian T."/>
            <person name="Stajich J.E."/>
        </authorList>
    </citation>
    <scope>NUCLEOTIDE SEQUENCE</scope>
    <source>
        <strain evidence="2">TK_1</strain>
    </source>
</reference>
<organism evidence="2 3">
    <name type="scientific">Coniosporium apollinis</name>
    <dbReference type="NCBI Taxonomy" id="61459"/>
    <lineage>
        <taxon>Eukaryota</taxon>
        <taxon>Fungi</taxon>
        <taxon>Dikarya</taxon>
        <taxon>Ascomycota</taxon>
        <taxon>Pezizomycotina</taxon>
        <taxon>Dothideomycetes</taxon>
        <taxon>Dothideomycetes incertae sedis</taxon>
        <taxon>Coniosporium</taxon>
    </lineage>
</organism>
<feature type="region of interest" description="Disordered" evidence="1">
    <location>
        <begin position="36"/>
        <end position="81"/>
    </location>
</feature>
<dbReference type="EMBL" id="JAPDRL010000028">
    <property type="protein sequence ID" value="KAJ9665494.1"/>
    <property type="molecule type" value="Genomic_DNA"/>
</dbReference>
<accession>A0ABQ9NW44</accession>
<name>A0ABQ9NW44_9PEZI</name>
<sequence>MNKTRTLAARKALKGKGTIPPTYKHSDWAHAWCDPTLHPIREEGGGGGEEKGGEKKGGGGGEKREDFPYLDHVVPSSTGQLGEEAVRKFLRSDSE</sequence>
<comment type="caution">
    <text evidence="2">The sequence shown here is derived from an EMBL/GenBank/DDBJ whole genome shotgun (WGS) entry which is preliminary data.</text>
</comment>
<keyword evidence="3" id="KW-1185">Reference proteome</keyword>
<evidence type="ECO:0000256" key="1">
    <source>
        <dbReference type="SAM" id="MobiDB-lite"/>
    </source>
</evidence>
<evidence type="ECO:0000313" key="2">
    <source>
        <dbReference type="EMBL" id="KAJ9665494.1"/>
    </source>
</evidence>
<proteinExistence type="predicted"/>
<dbReference type="Proteomes" id="UP001172684">
    <property type="component" value="Unassembled WGS sequence"/>
</dbReference>